<dbReference type="Proteomes" id="UP001168552">
    <property type="component" value="Unassembled WGS sequence"/>
</dbReference>
<dbReference type="InterPro" id="IPR036097">
    <property type="entry name" value="HisK_dim/P_sf"/>
</dbReference>
<evidence type="ECO:0000313" key="11">
    <source>
        <dbReference type="EMBL" id="MDN4164037.1"/>
    </source>
</evidence>
<feature type="transmembrane region" description="Helical" evidence="8">
    <location>
        <begin position="159"/>
        <end position="180"/>
    </location>
</feature>
<evidence type="ECO:0000256" key="6">
    <source>
        <dbReference type="ARBA" id="ARBA00023012"/>
    </source>
</evidence>
<feature type="transmembrane region" description="Helical" evidence="8">
    <location>
        <begin position="52"/>
        <end position="72"/>
    </location>
</feature>
<proteinExistence type="predicted"/>
<dbReference type="RefSeq" id="WP_320002564.1">
    <property type="nucleotide sequence ID" value="NZ_JAUHJS010000001.1"/>
</dbReference>
<evidence type="ECO:0000256" key="7">
    <source>
        <dbReference type="ARBA" id="ARBA00023136"/>
    </source>
</evidence>
<dbReference type="InterPro" id="IPR013656">
    <property type="entry name" value="PAS_4"/>
</dbReference>
<dbReference type="SMART" id="SM00387">
    <property type="entry name" value="HATPase_c"/>
    <property type="match status" value="1"/>
</dbReference>
<dbReference type="SMART" id="SM00388">
    <property type="entry name" value="HisKA"/>
    <property type="match status" value="1"/>
</dbReference>
<dbReference type="SUPFAM" id="SSF55785">
    <property type="entry name" value="PYP-like sensor domain (PAS domain)"/>
    <property type="match status" value="1"/>
</dbReference>
<keyword evidence="8" id="KW-1133">Transmembrane helix</keyword>
<sequence length="567" mass="64197">MVQNLLRTIIQLGTLPESSALENRQIRTVNGTILILIGIAGVFLLTNAFSGLYRMLIFNSIFIAVALVPALYLQSKRRFVLAKYFLVLGVLIYLIFAHYWVFRAGRNNGSEWIIIMYFLLVILLFEGRKAWPLTAIGLVGIPILLYYKFLFLPHEGMSFTLSLINFYIVIFSIYGLATFFKQELLITQQQLSNLVTDLHKQNEELLDKNHIIENSERILSGAIDHVPLFIAMLDPEGNYRIANRMYEEAFGVPRSQIIGKHFTQVLPPSIVEIHVPLVKRGLAGETVEFEHETVFPKGQKVYSYGKYAPIFSPNTHEVEFLTVFVTDVSRLKQAEHTLNELNHTKDKLFSIIAHDLRAPLNSLFSLVDTLNNQIISQEEFKALVKNLDATVGYNRQLLENLLQWSKAQMNQMVVKKEAVDLNALALRNKELFEETAHQKNIQIITHLEAQEKGLADTNMIDLVVRNLISNALKFTPMGGSITLESFDTFNEVGLSVIDNGLGISEEVLEKINQNKMVTEWGTNQEKGSGLGITLCKDFLNHNEGQLSIQSQLGKGSRFTFIIPKHSA</sequence>
<protein>
    <recommendedName>
        <fullName evidence="2">histidine kinase</fullName>
        <ecNumber evidence="2">2.7.13.3</ecNumber>
    </recommendedName>
</protein>
<name>A0ABT8F0S0_9BACT</name>
<accession>A0ABT8F0S0</accession>
<evidence type="ECO:0000256" key="5">
    <source>
        <dbReference type="ARBA" id="ARBA00022777"/>
    </source>
</evidence>
<dbReference type="Pfam" id="PF08448">
    <property type="entry name" value="PAS_4"/>
    <property type="match status" value="1"/>
</dbReference>
<dbReference type="GO" id="GO:0016301">
    <property type="term" value="F:kinase activity"/>
    <property type="evidence" value="ECO:0007669"/>
    <property type="project" value="UniProtKB-KW"/>
</dbReference>
<dbReference type="SUPFAM" id="SSF47384">
    <property type="entry name" value="Homodimeric domain of signal transducing histidine kinase"/>
    <property type="match status" value="1"/>
</dbReference>
<keyword evidence="5 11" id="KW-0418">Kinase</keyword>
<evidence type="ECO:0000256" key="3">
    <source>
        <dbReference type="ARBA" id="ARBA00022553"/>
    </source>
</evidence>
<reference evidence="11" key="1">
    <citation type="submission" date="2023-06" db="EMBL/GenBank/DDBJ databases">
        <title>Cytophagales bacterium Strain LB-30, isolated from soil.</title>
        <authorList>
            <person name="Liu B."/>
        </authorList>
    </citation>
    <scope>NUCLEOTIDE SEQUENCE</scope>
    <source>
        <strain evidence="11">LB-30</strain>
    </source>
</reference>
<dbReference type="InterPro" id="IPR003594">
    <property type="entry name" value="HATPase_dom"/>
</dbReference>
<dbReference type="InterPro" id="IPR036890">
    <property type="entry name" value="HATPase_C_sf"/>
</dbReference>
<feature type="transmembrane region" description="Helical" evidence="8">
    <location>
        <begin position="28"/>
        <end position="46"/>
    </location>
</feature>
<dbReference type="EMBL" id="JAUHJS010000001">
    <property type="protein sequence ID" value="MDN4164037.1"/>
    <property type="molecule type" value="Genomic_DNA"/>
</dbReference>
<keyword evidence="12" id="KW-1185">Reference proteome</keyword>
<dbReference type="InterPro" id="IPR003661">
    <property type="entry name" value="HisK_dim/P_dom"/>
</dbReference>
<keyword evidence="6" id="KW-0902">Two-component regulatory system</keyword>
<organism evidence="11 12">
    <name type="scientific">Shiella aurantiaca</name>
    <dbReference type="NCBI Taxonomy" id="3058365"/>
    <lineage>
        <taxon>Bacteria</taxon>
        <taxon>Pseudomonadati</taxon>
        <taxon>Bacteroidota</taxon>
        <taxon>Cytophagia</taxon>
        <taxon>Cytophagales</taxon>
        <taxon>Shiellaceae</taxon>
        <taxon>Shiella</taxon>
    </lineage>
</organism>
<comment type="catalytic activity">
    <reaction evidence="1">
        <text>ATP + protein L-histidine = ADP + protein N-phospho-L-histidine.</text>
        <dbReference type="EC" id="2.7.13.3"/>
    </reaction>
</comment>
<dbReference type="Gene3D" id="1.10.287.130">
    <property type="match status" value="1"/>
</dbReference>
<feature type="transmembrane region" description="Helical" evidence="8">
    <location>
        <begin position="84"/>
        <end position="102"/>
    </location>
</feature>
<dbReference type="InterPro" id="IPR035965">
    <property type="entry name" value="PAS-like_dom_sf"/>
</dbReference>
<feature type="transmembrane region" description="Helical" evidence="8">
    <location>
        <begin position="130"/>
        <end position="147"/>
    </location>
</feature>
<keyword evidence="3" id="KW-0597">Phosphoprotein</keyword>
<dbReference type="PROSITE" id="PS50109">
    <property type="entry name" value="HIS_KIN"/>
    <property type="match status" value="1"/>
</dbReference>
<keyword evidence="7 8" id="KW-0472">Membrane</keyword>
<feature type="domain" description="Histidine kinase" evidence="9">
    <location>
        <begin position="351"/>
        <end position="566"/>
    </location>
</feature>
<keyword evidence="8" id="KW-0812">Transmembrane</keyword>
<dbReference type="Pfam" id="PF02518">
    <property type="entry name" value="HATPase_c"/>
    <property type="match status" value="1"/>
</dbReference>
<evidence type="ECO:0000256" key="2">
    <source>
        <dbReference type="ARBA" id="ARBA00012438"/>
    </source>
</evidence>
<dbReference type="SMART" id="SM00091">
    <property type="entry name" value="PAS"/>
    <property type="match status" value="1"/>
</dbReference>
<dbReference type="PROSITE" id="PS50112">
    <property type="entry name" value="PAS"/>
    <property type="match status" value="1"/>
</dbReference>
<dbReference type="SUPFAM" id="SSF55874">
    <property type="entry name" value="ATPase domain of HSP90 chaperone/DNA topoisomerase II/histidine kinase"/>
    <property type="match status" value="1"/>
</dbReference>
<evidence type="ECO:0000256" key="8">
    <source>
        <dbReference type="SAM" id="Phobius"/>
    </source>
</evidence>
<dbReference type="Gene3D" id="3.30.565.10">
    <property type="entry name" value="Histidine kinase-like ATPase, C-terminal domain"/>
    <property type="match status" value="1"/>
</dbReference>
<dbReference type="CDD" id="cd00075">
    <property type="entry name" value="HATPase"/>
    <property type="match status" value="1"/>
</dbReference>
<evidence type="ECO:0000259" key="10">
    <source>
        <dbReference type="PROSITE" id="PS50112"/>
    </source>
</evidence>
<dbReference type="EC" id="2.7.13.3" evidence="2"/>
<dbReference type="Gene3D" id="3.30.450.20">
    <property type="entry name" value="PAS domain"/>
    <property type="match status" value="1"/>
</dbReference>
<dbReference type="PRINTS" id="PR00344">
    <property type="entry name" value="BCTRLSENSOR"/>
</dbReference>
<dbReference type="NCBIfam" id="TIGR00229">
    <property type="entry name" value="sensory_box"/>
    <property type="match status" value="1"/>
</dbReference>
<evidence type="ECO:0000256" key="1">
    <source>
        <dbReference type="ARBA" id="ARBA00000085"/>
    </source>
</evidence>
<dbReference type="InterPro" id="IPR005467">
    <property type="entry name" value="His_kinase_dom"/>
</dbReference>
<dbReference type="CDD" id="cd00130">
    <property type="entry name" value="PAS"/>
    <property type="match status" value="1"/>
</dbReference>
<evidence type="ECO:0000259" key="9">
    <source>
        <dbReference type="PROSITE" id="PS50109"/>
    </source>
</evidence>
<dbReference type="Pfam" id="PF00512">
    <property type="entry name" value="HisKA"/>
    <property type="match status" value="1"/>
</dbReference>
<dbReference type="InterPro" id="IPR000014">
    <property type="entry name" value="PAS"/>
</dbReference>
<dbReference type="PANTHER" id="PTHR45453:SF1">
    <property type="entry name" value="PHOSPHATE REGULON SENSOR PROTEIN PHOR"/>
    <property type="match status" value="1"/>
</dbReference>
<keyword evidence="4" id="KW-0808">Transferase</keyword>
<dbReference type="InterPro" id="IPR050351">
    <property type="entry name" value="BphY/WalK/GraS-like"/>
</dbReference>
<evidence type="ECO:0000313" key="12">
    <source>
        <dbReference type="Proteomes" id="UP001168552"/>
    </source>
</evidence>
<dbReference type="PANTHER" id="PTHR45453">
    <property type="entry name" value="PHOSPHATE REGULON SENSOR PROTEIN PHOR"/>
    <property type="match status" value="1"/>
</dbReference>
<comment type="caution">
    <text evidence="11">The sequence shown here is derived from an EMBL/GenBank/DDBJ whole genome shotgun (WGS) entry which is preliminary data.</text>
</comment>
<dbReference type="InterPro" id="IPR004358">
    <property type="entry name" value="Sig_transdc_His_kin-like_C"/>
</dbReference>
<gene>
    <name evidence="11" type="ORF">QWY31_00915</name>
</gene>
<evidence type="ECO:0000256" key="4">
    <source>
        <dbReference type="ARBA" id="ARBA00022679"/>
    </source>
</evidence>
<feature type="domain" description="PAS" evidence="10">
    <location>
        <begin position="215"/>
        <end position="285"/>
    </location>
</feature>
<dbReference type="CDD" id="cd00082">
    <property type="entry name" value="HisKA"/>
    <property type="match status" value="1"/>
</dbReference>